<protein>
    <submittedName>
        <fullName evidence="3">Uncharacterized protein</fullName>
    </submittedName>
</protein>
<proteinExistence type="predicted"/>
<dbReference type="Proteomes" id="UP000824120">
    <property type="component" value="Chromosome 4"/>
</dbReference>
<dbReference type="EMBL" id="JACXVP010000004">
    <property type="protein sequence ID" value="KAG5611378.1"/>
    <property type="molecule type" value="Genomic_DNA"/>
</dbReference>
<keyword evidence="2" id="KW-1133">Transmembrane helix</keyword>
<dbReference type="PANTHER" id="PTHR19241">
    <property type="entry name" value="ATP-BINDING CASSETTE TRANSPORTER"/>
    <property type="match status" value="1"/>
</dbReference>
<keyword evidence="2" id="KW-0812">Transmembrane</keyword>
<reference evidence="3 4" key="1">
    <citation type="submission" date="2020-09" db="EMBL/GenBank/DDBJ databases">
        <title>De no assembly of potato wild relative species, Solanum commersonii.</title>
        <authorList>
            <person name="Cho K."/>
        </authorList>
    </citation>
    <scope>NUCLEOTIDE SEQUENCE [LARGE SCALE GENOMIC DNA]</scope>
    <source>
        <strain evidence="3">LZ3.2</strain>
        <tissue evidence="3">Leaf</tissue>
    </source>
</reference>
<keyword evidence="1" id="KW-0813">Transport</keyword>
<accession>A0A9J5ZFF1</accession>
<dbReference type="OrthoDB" id="1304754at2759"/>
<evidence type="ECO:0000256" key="1">
    <source>
        <dbReference type="ARBA" id="ARBA00022448"/>
    </source>
</evidence>
<organism evidence="3 4">
    <name type="scientific">Solanum commersonii</name>
    <name type="common">Commerson's wild potato</name>
    <name type="synonym">Commerson's nightshade</name>
    <dbReference type="NCBI Taxonomy" id="4109"/>
    <lineage>
        <taxon>Eukaryota</taxon>
        <taxon>Viridiplantae</taxon>
        <taxon>Streptophyta</taxon>
        <taxon>Embryophyta</taxon>
        <taxon>Tracheophyta</taxon>
        <taxon>Spermatophyta</taxon>
        <taxon>Magnoliopsida</taxon>
        <taxon>eudicotyledons</taxon>
        <taxon>Gunneridae</taxon>
        <taxon>Pentapetalae</taxon>
        <taxon>asterids</taxon>
        <taxon>lamiids</taxon>
        <taxon>Solanales</taxon>
        <taxon>Solanaceae</taxon>
        <taxon>Solanoideae</taxon>
        <taxon>Solaneae</taxon>
        <taxon>Solanum</taxon>
    </lineage>
</organism>
<evidence type="ECO:0000313" key="4">
    <source>
        <dbReference type="Proteomes" id="UP000824120"/>
    </source>
</evidence>
<gene>
    <name evidence="3" type="ORF">H5410_022659</name>
</gene>
<evidence type="ECO:0000256" key="2">
    <source>
        <dbReference type="SAM" id="Phobius"/>
    </source>
</evidence>
<keyword evidence="2" id="KW-0472">Membrane</keyword>
<name>A0A9J5ZFF1_SOLCO</name>
<keyword evidence="4" id="KW-1185">Reference proteome</keyword>
<comment type="caution">
    <text evidence="3">The sequence shown here is derived from an EMBL/GenBank/DDBJ whole genome shotgun (WGS) entry which is preliminary data.</text>
</comment>
<feature type="transmembrane region" description="Helical" evidence="2">
    <location>
        <begin position="12"/>
        <end position="32"/>
    </location>
</feature>
<dbReference type="AlphaFoldDB" id="A0A9J5ZFF1"/>
<sequence>MTVVVIPNVSVSHIIDFFFFYGVWNIFSGYFIPRPWRMYYWCCPISWTLYGLVASHFGDLQNKSIDDERGTILETLLQLQAQYSCNSCSCDC</sequence>
<evidence type="ECO:0000313" key="3">
    <source>
        <dbReference type="EMBL" id="KAG5611378.1"/>
    </source>
</evidence>